<evidence type="ECO:0000313" key="2">
    <source>
        <dbReference type="Proteomes" id="UP001527052"/>
    </source>
</evidence>
<gene>
    <name evidence="1" type="ORF">M5W82_07470</name>
</gene>
<protein>
    <recommendedName>
        <fullName evidence="3">HNH nuclease domain-containing protein</fullName>
    </recommendedName>
</protein>
<dbReference type="RefSeq" id="WP_268636977.1">
    <property type="nucleotide sequence ID" value="NZ_JAMDLZ010000012.1"/>
</dbReference>
<organism evidence="1 2">
    <name type="scientific">Lysinibacillus xylanilyticus</name>
    <dbReference type="NCBI Taxonomy" id="582475"/>
    <lineage>
        <taxon>Bacteria</taxon>
        <taxon>Bacillati</taxon>
        <taxon>Bacillota</taxon>
        <taxon>Bacilli</taxon>
        <taxon>Bacillales</taxon>
        <taxon>Bacillaceae</taxon>
        <taxon>Lysinibacillus</taxon>
    </lineage>
</organism>
<keyword evidence="2" id="KW-1185">Reference proteome</keyword>
<evidence type="ECO:0000313" key="1">
    <source>
        <dbReference type="EMBL" id="MCY9546791.1"/>
    </source>
</evidence>
<sequence>MSTREVAKQFGCSNKLICKRLDIYGIPKRLRNDPSFTHDERKVKYGSSKENHPLWKGGVTTVTGLIRNRLSWVSKERLIVDEFTCKSCGVKGGEMHAHHIRRFSDIIHDILSENKHINLLDEQDRFSFVDICENDARLTDLSNLITLCETCHDKQHIDEDFKVIPFEIVEKRRR</sequence>
<name>A0ABT4EMD9_9BACI</name>
<evidence type="ECO:0008006" key="3">
    <source>
        <dbReference type="Google" id="ProtNLM"/>
    </source>
</evidence>
<dbReference type="EMBL" id="JAMDLZ010000012">
    <property type="protein sequence ID" value="MCY9546791.1"/>
    <property type="molecule type" value="Genomic_DNA"/>
</dbReference>
<dbReference type="Proteomes" id="UP001527052">
    <property type="component" value="Unassembled WGS sequence"/>
</dbReference>
<comment type="caution">
    <text evidence="1">The sequence shown here is derived from an EMBL/GenBank/DDBJ whole genome shotgun (WGS) entry which is preliminary data.</text>
</comment>
<reference evidence="1 2" key="1">
    <citation type="submission" date="2022-05" db="EMBL/GenBank/DDBJ databases">
        <title>Genome Sequencing of Bee-Associated Microbes.</title>
        <authorList>
            <person name="Dunlap C."/>
        </authorList>
    </citation>
    <scope>NUCLEOTIDE SEQUENCE [LARGE SCALE GENOMIC DNA]</scope>
    <source>
        <strain evidence="1 2">NRRL BD-083</strain>
    </source>
</reference>
<proteinExistence type="predicted"/>
<accession>A0ABT4EMD9</accession>